<organism evidence="5 6">
    <name type="scientific">Streptomyces mordarskii</name>
    <dbReference type="NCBI Taxonomy" id="1226758"/>
    <lineage>
        <taxon>Bacteria</taxon>
        <taxon>Bacillati</taxon>
        <taxon>Actinomycetota</taxon>
        <taxon>Actinomycetes</taxon>
        <taxon>Kitasatosporales</taxon>
        <taxon>Streptomycetaceae</taxon>
        <taxon>Streptomyces</taxon>
    </lineage>
</organism>
<evidence type="ECO:0000259" key="3">
    <source>
        <dbReference type="PROSITE" id="PS51192"/>
    </source>
</evidence>
<dbReference type="SUPFAM" id="SSF52540">
    <property type="entry name" value="P-loop containing nucleoside triphosphate hydrolases"/>
    <property type="match status" value="1"/>
</dbReference>
<dbReference type="InterPro" id="IPR001650">
    <property type="entry name" value="Helicase_C-like"/>
</dbReference>
<keyword evidence="5" id="KW-0378">Hydrolase</keyword>
<feature type="domain" description="Helicase C-terminal" evidence="4">
    <location>
        <begin position="250"/>
        <end position="398"/>
    </location>
</feature>
<dbReference type="PANTHER" id="PTHR47962:SF5">
    <property type="entry name" value="ATP-DEPENDENT HELICASE LHR-RELATED"/>
    <property type="match status" value="1"/>
</dbReference>
<dbReference type="EMBL" id="BAAABZ010000045">
    <property type="protein sequence ID" value="GAA0539995.1"/>
    <property type="molecule type" value="Genomic_DNA"/>
</dbReference>
<dbReference type="Gene3D" id="3.40.50.300">
    <property type="entry name" value="P-loop containing nucleotide triphosphate hydrolases"/>
    <property type="match status" value="2"/>
</dbReference>
<evidence type="ECO:0000313" key="5">
    <source>
        <dbReference type="EMBL" id="GAA0539995.1"/>
    </source>
</evidence>
<dbReference type="InterPro" id="IPR027417">
    <property type="entry name" value="P-loop_NTPase"/>
</dbReference>
<gene>
    <name evidence="5" type="ORF">GCM10010390_47480</name>
</gene>
<dbReference type="InterPro" id="IPR014001">
    <property type="entry name" value="Helicase_ATP-bd"/>
</dbReference>
<sequence>MTQVPAGPDPLDRLHRGLVHHIVNSLGWPGLRPLQEEAIAPLMDGADAVLLAPTAGGKTEAACFPVLSRMAEESWSGTSVLYVCPLKALLNNLLPRLETYTSWLGRTAALWHGDVPQTRRKRILHERPDVLLTTPESLEAMLVSANVDHRAFFSGLRTIVVDEVHAFAGDDRGWHLLAVLERLERVADRQVQRVGLSATVGNPQELLTWLQGSGAGKRAARVVAPHLREKAPALPPPGEIELDYVGSLANAATVIAALHRGEKRLVFCETRRDVEKLGEALRAKSVTTFLSHASLSADERRRAEEAFAEARDCVIVSTSTLELGIDVGDLDRVIQIDAPGTVASFLQRLGRTGRRPGSLRNCLFLAVDEPGLLSAAALLLLWSRGWVEPVVAPPAPRHIAAQQILALCLQEHRVGDRLWRDWWGGLGPFGASAEPIVRHLIDEGYLDRDDGLMFIGPEAEQRFGFRHFMDLTAVFTAAPEFTVLSGRTVIGTTDPALLTDKIVGPRRLLLAGRSWQVTYIDWSRRRCFVEPVDGGGRARWGGAGFARAASYELSQAAREVLLGATPPVALTRRAEGALAQAREASTNLVHPGGTVIMRGGRDTNVRWWTWAGYRANATLAATLTSVADPLQRPTDAYVRLREDITPLEWKKAAAEGAEHLCLPAVDPRALTGLKFGVALPPRLAEATLAARLADLDGASAALREPVRFTTWSA</sequence>
<dbReference type="InterPro" id="IPR052511">
    <property type="entry name" value="ATP-dep_Helicase"/>
</dbReference>
<keyword evidence="6" id="KW-1185">Reference proteome</keyword>
<dbReference type="PANTHER" id="PTHR47962">
    <property type="entry name" value="ATP-DEPENDENT HELICASE LHR-RELATED-RELATED"/>
    <property type="match status" value="1"/>
</dbReference>
<accession>A0ABN1DCF4</accession>
<dbReference type="InterPro" id="IPR011545">
    <property type="entry name" value="DEAD/DEAH_box_helicase_dom"/>
</dbReference>
<evidence type="ECO:0000256" key="2">
    <source>
        <dbReference type="ARBA" id="ARBA00022840"/>
    </source>
</evidence>
<dbReference type="Proteomes" id="UP001501576">
    <property type="component" value="Unassembled WGS sequence"/>
</dbReference>
<keyword evidence="5" id="KW-0347">Helicase</keyword>
<dbReference type="PROSITE" id="PS51194">
    <property type="entry name" value="HELICASE_CTER"/>
    <property type="match status" value="1"/>
</dbReference>
<dbReference type="GO" id="GO:0004386">
    <property type="term" value="F:helicase activity"/>
    <property type="evidence" value="ECO:0007669"/>
    <property type="project" value="UniProtKB-KW"/>
</dbReference>
<comment type="caution">
    <text evidence="5">The sequence shown here is derived from an EMBL/GenBank/DDBJ whole genome shotgun (WGS) entry which is preliminary data.</text>
</comment>
<reference evidence="5 6" key="1">
    <citation type="journal article" date="2019" name="Int. J. Syst. Evol. Microbiol.">
        <title>The Global Catalogue of Microorganisms (GCM) 10K type strain sequencing project: providing services to taxonomists for standard genome sequencing and annotation.</title>
        <authorList>
            <consortium name="The Broad Institute Genomics Platform"/>
            <consortium name="The Broad Institute Genome Sequencing Center for Infectious Disease"/>
            <person name="Wu L."/>
            <person name="Ma J."/>
        </authorList>
    </citation>
    <scope>NUCLEOTIDE SEQUENCE [LARGE SCALE GENOMIC DNA]</scope>
    <source>
        <strain evidence="5 6">JCM 5052</strain>
    </source>
</reference>
<evidence type="ECO:0000313" key="6">
    <source>
        <dbReference type="Proteomes" id="UP001501576"/>
    </source>
</evidence>
<evidence type="ECO:0000256" key="1">
    <source>
        <dbReference type="ARBA" id="ARBA00022741"/>
    </source>
</evidence>
<dbReference type="RefSeq" id="WP_346160223.1">
    <property type="nucleotide sequence ID" value="NZ_BAAABZ010000045.1"/>
</dbReference>
<evidence type="ECO:0000259" key="4">
    <source>
        <dbReference type="PROSITE" id="PS51194"/>
    </source>
</evidence>
<name>A0ABN1DCF4_9ACTN</name>
<dbReference type="PROSITE" id="PS51192">
    <property type="entry name" value="HELICASE_ATP_BIND_1"/>
    <property type="match status" value="1"/>
</dbReference>
<proteinExistence type="predicted"/>
<dbReference type="SMART" id="SM00490">
    <property type="entry name" value="HELICc"/>
    <property type="match status" value="1"/>
</dbReference>
<dbReference type="Pfam" id="PF00271">
    <property type="entry name" value="Helicase_C"/>
    <property type="match status" value="1"/>
</dbReference>
<protein>
    <submittedName>
        <fullName evidence="5">DEAD/DEAH box helicase</fullName>
    </submittedName>
</protein>
<keyword evidence="2" id="KW-0067">ATP-binding</keyword>
<keyword evidence="1" id="KW-0547">Nucleotide-binding</keyword>
<feature type="domain" description="Helicase ATP-binding" evidence="3">
    <location>
        <begin position="39"/>
        <end position="211"/>
    </location>
</feature>
<dbReference type="Pfam" id="PF00270">
    <property type="entry name" value="DEAD"/>
    <property type="match status" value="1"/>
</dbReference>
<dbReference type="SMART" id="SM00487">
    <property type="entry name" value="DEXDc"/>
    <property type="match status" value="1"/>
</dbReference>